<evidence type="ECO:0000313" key="3">
    <source>
        <dbReference type="Proteomes" id="UP000286482"/>
    </source>
</evidence>
<keyword evidence="3" id="KW-1185">Reference proteome</keyword>
<dbReference type="EMBL" id="RAQO01000004">
    <property type="protein sequence ID" value="RKF19911.1"/>
    <property type="molecule type" value="Genomic_DNA"/>
</dbReference>
<comment type="caution">
    <text evidence="2">The sequence shown here is derived from an EMBL/GenBank/DDBJ whole genome shotgun (WGS) entry which is preliminary data.</text>
</comment>
<organism evidence="2 3">
    <name type="scientific">Alginatibacterium sediminis</name>
    <dbReference type="NCBI Taxonomy" id="2164068"/>
    <lineage>
        <taxon>Bacteria</taxon>
        <taxon>Pseudomonadati</taxon>
        <taxon>Pseudomonadota</taxon>
        <taxon>Gammaproteobacteria</taxon>
        <taxon>Alteromonadales</taxon>
        <taxon>Alteromonadaceae</taxon>
        <taxon>Alginatibacterium</taxon>
    </lineage>
</organism>
<dbReference type="Proteomes" id="UP000286482">
    <property type="component" value="Unassembled WGS sequence"/>
</dbReference>
<gene>
    <name evidence="2" type="ORF">DBZ36_05480</name>
</gene>
<evidence type="ECO:0008006" key="4">
    <source>
        <dbReference type="Google" id="ProtNLM"/>
    </source>
</evidence>
<sequence length="125" mass="13881">MKKLIALTSLLLSHSAIGATQVGLMFGSDNGISAKVDDIRVNVGFNEFSISGDKLFDFDQSEYFYYGFGAKLSDHKNHKLGARAVFGAQTMVEQFNFHIEAQPVVYLVDSIDVKLEFSAGVRYQF</sequence>
<evidence type="ECO:0000256" key="1">
    <source>
        <dbReference type="SAM" id="SignalP"/>
    </source>
</evidence>
<protein>
    <recommendedName>
        <fullName evidence="4">Outer membrane protein beta-barrel domain-containing protein</fullName>
    </recommendedName>
</protein>
<accession>A0A420EGR7</accession>
<evidence type="ECO:0000313" key="2">
    <source>
        <dbReference type="EMBL" id="RKF19911.1"/>
    </source>
</evidence>
<dbReference type="OrthoDB" id="6385852at2"/>
<feature type="chain" id="PRO_5019250536" description="Outer membrane protein beta-barrel domain-containing protein" evidence="1">
    <location>
        <begin position="19"/>
        <end position="125"/>
    </location>
</feature>
<name>A0A420EGR7_9ALTE</name>
<dbReference type="AlphaFoldDB" id="A0A420EGR7"/>
<reference evidence="2 3" key="1">
    <citation type="submission" date="2018-09" db="EMBL/GenBank/DDBJ databases">
        <authorList>
            <person name="Wang Z."/>
        </authorList>
    </citation>
    <scope>NUCLEOTIDE SEQUENCE [LARGE SCALE GENOMIC DNA]</scope>
    <source>
        <strain evidence="2 3">ALS 81</strain>
    </source>
</reference>
<dbReference type="RefSeq" id="WP_120353915.1">
    <property type="nucleotide sequence ID" value="NZ_RAQO01000004.1"/>
</dbReference>
<keyword evidence="1" id="KW-0732">Signal</keyword>
<proteinExistence type="predicted"/>
<feature type="signal peptide" evidence="1">
    <location>
        <begin position="1"/>
        <end position="18"/>
    </location>
</feature>